<evidence type="ECO:0000313" key="2">
    <source>
        <dbReference type="Proteomes" id="UP001208888"/>
    </source>
</evidence>
<organism evidence="1 2">
    <name type="scientific">Pantoea ananas</name>
    <name type="common">Erwinia uredovora</name>
    <dbReference type="NCBI Taxonomy" id="553"/>
    <lineage>
        <taxon>Bacteria</taxon>
        <taxon>Pseudomonadati</taxon>
        <taxon>Pseudomonadota</taxon>
        <taxon>Gammaproteobacteria</taxon>
        <taxon>Enterobacterales</taxon>
        <taxon>Erwiniaceae</taxon>
        <taxon>Pantoea</taxon>
    </lineage>
</organism>
<dbReference type="AlphaFoldDB" id="A0AAJ1FQR9"/>
<proteinExistence type="predicted"/>
<protein>
    <submittedName>
        <fullName evidence="1">Uncharacterized protein</fullName>
    </submittedName>
</protein>
<dbReference type="Proteomes" id="UP001208888">
    <property type="component" value="Unassembled WGS sequence"/>
</dbReference>
<dbReference type="RefSeq" id="WP_028724573.1">
    <property type="nucleotide sequence ID" value="NZ_JANFVX010000003.1"/>
</dbReference>
<reference evidence="1" key="1">
    <citation type="submission" date="2022-06" db="EMBL/GenBank/DDBJ databases">
        <title>Dynamics of rice microbiomes reveals core vertical transmitted seed endophytes.</title>
        <authorList>
            <person name="Liao K."/>
            <person name="Zhang X."/>
        </authorList>
    </citation>
    <scope>NUCLEOTIDE SEQUENCE</scope>
    <source>
        <strain evidence="1">JT1-17</strain>
    </source>
</reference>
<sequence>MGSLAGYRWGEWGYQETPIHLRIGETPEAQIWINHPGERLHSGFGRPSYWGGCGTLPRVQQYRGLAIVLFRVHEGQPDFSHAWLPQRYFDDVRCYDKRILLRSGKGMVQISGNRAFQRIAHGPTQHCEVRLPGQKTCWLIRLNDDPRLDNLADFEARFAQLTVERREDGTFYVNDPQYGEVFFQPNGCVFGHGRLLDPDSWTISGDSHELPL</sequence>
<gene>
    <name evidence="1" type="ORF">NB703_001199</name>
</gene>
<accession>A0AAJ1FQR9</accession>
<evidence type="ECO:0000313" key="1">
    <source>
        <dbReference type="EMBL" id="MCW0343106.1"/>
    </source>
</evidence>
<dbReference type="EMBL" id="JANFVX010000003">
    <property type="protein sequence ID" value="MCW0343106.1"/>
    <property type="molecule type" value="Genomic_DNA"/>
</dbReference>
<comment type="caution">
    <text evidence="1">The sequence shown here is derived from an EMBL/GenBank/DDBJ whole genome shotgun (WGS) entry which is preliminary data.</text>
</comment>
<name>A0AAJ1FQR9_PANAN</name>